<dbReference type="GO" id="GO:0006508">
    <property type="term" value="P:proteolysis"/>
    <property type="evidence" value="ECO:0007669"/>
    <property type="project" value="InterPro"/>
</dbReference>
<sequence length="230" mass="26572">MFHAFILRIYTMIKNISKLINHAVLIGFIPNIVFAYPIFAENPASYQNIHVRSWKARRDSGIVKQDLDFSCGAASIATLLNNFYGRHYSEAEILDKMDKTQMRASFDDMQRIMPELGFEAQGYALPFEQLVQLKIPVIVYLKYRKNNHFSVLNGINGETVLLADPSLGHVSMSKSQFLSAWKTRDGEMEGKILAIVPKNTDFVRNQMFFNKNPVRQTRFTVEQIQMRQKR</sequence>
<protein>
    <submittedName>
        <fullName evidence="5">Microcin-H47 secretion/processing ATP-binding protein mchF</fullName>
        <ecNumber evidence="5">3.4.22.-</ecNumber>
    </submittedName>
</protein>
<dbReference type="Proteomes" id="UP000069876">
    <property type="component" value="Unassembled WGS sequence"/>
</dbReference>
<dbReference type="EMBL" id="UGRP01000001">
    <property type="protein sequence ID" value="SUA19867.1"/>
    <property type="molecule type" value="Genomic_DNA"/>
</dbReference>
<dbReference type="Pfam" id="PF03412">
    <property type="entry name" value="Peptidase_C39"/>
    <property type="match status" value="1"/>
</dbReference>
<dbReference type="GO" id="GO:0005524">
    <property type="term" value="F:ATP binding"/>
    <property type="evidence" value="ECO:0007669"/>
    <property type="project" value="UniProtKB-KW"/>
</dbReference>
<dbReference type="GO" id="GO:0016020">
    <property type="term" value="C:membrane"/>
    <property type="evidence" value="ECO:0007669"/>
    <property type="project" value="InterPro"/>
</dbReference>
<reference evidence="5 8" key="3">
    <citation type="submission" date="2018-06" db="EMBL/GenBank/DDBJ databases">
        <authorList>
            <consortium name="Pathogen Informatics"/>
            <person name="Doyle S."/>
        </authorList>
    </citation>
    <scope>NUCLEOTIDE SEQUENCE [LARGE SCALE GENOMIC DNA]</scope>
    <source>
        <strain evidence="5 8">NCTC8554</strain>
    </source>
</reference>
<dbReference type="EMBL" id="CP012393">
    <property type="protein sequence ID" value="ANW90666.1"/>
    <property type="molecule type" value="Genomic_DNA"/>
</dbReference>
<keyword evidence="1" id="KW-0472">Membrane</keyword>
<evidence type="ECO:0000313" key="4">
    <source>
        <dbReference type="EMBL" id="CWU11695.1"/>
    </source>
</evidence>
<dbReference type="InterPro" id="IPR005074">
    <property type="entry name" value="Peptidase_C39"/>
</dbReference>
<feature type="transmembrane region" description="Helical" evidence="1">
    <location>
        <begin position="20"/>
        <end position="39"/>
    </location>
</feature>
<evidence type="ECO:0000313" key="3">
    <source>
        <dbReference type="EMBL" id="ANW90666.1"/>
    </source>
</evidence>
<feature type="domain" description="Peptidase C39" evidence="2">
    <location>
        <begin position="65"/>
        <end position="188"/>
    </location>
</feature>
<dbReference type="Proteomes" id="UP000254176">
    <property type="component" value="Unassembled WGS sequence"/>
</dbReference>
<dbReference type="AlphaFoldDB" id="A0A0Q1BVV2"/>
<keyword evidence="1" id="KW-0812">Transmembrane</keyword>
<gene>
    <name evidence="3" type="ORF">DE8555_0093</name>
    <name evidence="4" type="ORF">ERS514851_01328</name>
    <name evidence="5" type="ORF">NCTC8554_01595</name>
</gene>
<evidence type="ECO:0000313" key="5">
    <source>
        <dbReference type="EMBL" id="SUA19867.1"/>
    </source>
</evidence>
<dbReference type="CDD" id="cd02423">
    <property type="entry name" value="Peptidase_C39G"/>
    <property type="match status" value="1"/>
</dbReference>
<proteinExistence type="predicted"/>
<evidence type="ECO:0000259" key="2">
    <source>
        <dbReference type="PROSITE" id="PS50990"/>
    </source>
</evidence>
<evidence type="ECO:0000256" key="1">
    <source>
        <dbReference type="SAM" id="Phobius"/>
    </source>
</evidence>
<evidence type="ECO:0000313" key="8">
    <source>
        <dbReference type="Proteomes" id="UP000254176"/>
    </source>
</evidence>
<keyword evidence="5" id="KW-0547">Nucleotide-binding</keyword>
<accession>A0A0Q1BVV2</accession>
<dbReference type="Proteomes" id="UP000092966">
    <property type="component" value="Chromosome"/>
</dbReference>
<keyword evidence="5" id="KW-0067">ATP-binding</keyword>
<dbReference type="Gene3D" id="3.90.70.10">
    <property type="entry name" value="Cysteine proteinases"/>
    <property type="match status" value="1"/>
</dbReference>
<evidence type="ECO:0000313" key="7">
    <source>
        <dbReference type="Proteomes" id="UP000092966"/>
    </source>
</evidence>
<organism evidence="5 8">
    <name type="scientific">Neisseria meningitidis</name>
    <dbReference type="NCBI Taxonomy" id="487"/>
    <lineage>
        <taxon>Bacteria</taxon>
        <taxon>Pseudomonadati</taxon>
        <taxon>Pseudomonadota</taxon>
        <taxon>Betaproteobacteria</taxon>
        <taxon>Neisseriales</taxon>
        <taxon>Neisseriaceae</taxon>
        <taxon>Neisseria</taxon>
    </lineage>
</organism>
<evidence type="ECO:0000313" key="6">
    <source>
        <dbReference type="Proteomes" id="UP000069876"/>
    </source>
</evidence>
<dbReference type="GO" id="GO:0008233">
    <property type="term" value="F:peptidase activity"/>
    <property type="evidence" value="ECO:0007669"/>
    <property type="project" value="InterPro"/>
</dbReference>
<keyword evidence="1" id="KW-1133">Transmembrane helix</keyword>
<dbReference type="EC" id="3.4.22.-" evidence="5"/>
<reference evidence="4 6" key="2">
    <citation type="submission" date="2016-02" db="EMBL/GenBank/DDBJ databases">
        <authorList>
            <consortium name="Pathogen Informatics"/>
        </authorList>
    </citation>
    <scope>NUCLEOTIDE SEQUENCE [LARGE SCALE GENOMIC DNA]</scope>
    <source>
        <strain evidence="4 6">2842STDY5881531</strain>
    </source>
</reference>
<keyword evidence="5" id="KW-0378">Hydrolase</keyword>
<dbReference type="EMBL" id="FFEF01000014">
    <property type="protein sequence ID" value="CWU11695.1"/>
    <property type="molecule type" value="Genomic_DNA"/>
</dbReference>
<name>A0A0Q1BVV2_NEIME</name>
<dbReference type="PROSITE" id="PS50990">
    <property type="entry name" value="PEPTIDASE_C39"/>
    <property type="match status" value="1"/>
</dbReference>
<reference evidence="3 7" key="1">
    <citation type="submission" date="2015-07" db="EMBL/GenBank/DDBJ databases">
        <title>Comparative genome sequencing reveals within-host evolution of Neisseria meningitidis during.</title>
        <authorList>
            <person name="Klughammer J."/>
            <person name="Dittrich M."/>
            <person name="Mueller T."/>
            <person name="Blom J."/>
            <person name="Goesmann A."/>
            <person name="Vogel U."/>
            <person name="Frosch M."/>
            <person name="Bock C."/>
            <person name="Schoen C."/>
        </authorList>
    </citation>
    <scope>NUCLEOTIDE SEQUENCE [LARGE SCALE GENOMIC DNA]</scope>
    <source>
        <strain evidence="3 7">DE8555</strain>
    </source>
</reference>